<proteinExistence type="predicted"/>
<accession>A0AAV7UAV6</accession>
<organism evidence="1 2">
    <name type="scientific">Pleurodeles waltl</name>
    <name type="common">Iberian ribbed newt</name>
    <dbReference type="NCBI Taxonomy" id="8319"/>
    <lineage>
        <taxon>Eukaryota</taxon>
        <taxon>Metazoa</taxon>
        <taxon>Chordata</taxon>
        <taxon>Craniata</taxon>
        <taxon>Vertebrata</taxon>
        <taxon>Euteleostomi</taxon>
        <taxon>Amphibia</taxon>
        <taxon>Batrachia</taxon>
        <taxon>Caudata</taxon>
        <taxon>Salamandroidea</taxon>
        <taxon>Salamandridae</taxon>
        <taxon>Pleurodelinae</taxon>
        <taxon>Pleurodeles</taxon>
    </lineage>
</organism>
<evidence type="ECO:0000313" key="1">
    <source>
        <dbReference type="EMBL" id="KAJ1185661.1"/>
    </source>
</evidence>
<reference evidence="1" key="1">
    <citation type="journal article" date="2022" name="bioRxiv">
        <title>Sequencing and chromosome-scale assembly of the giantPleurodeles waltlgenome.</title>
        <authorList>
            <person name="Brown T."/>
            <person name="Elewa A."/>
            <person name="Iarovenko S."/>
            <person name="Subramanian E."/>
            <person name="Araus A.J."/>
            <person name="Petzold A."/>
            <person name="Susuki M."/>
            <person name="Suzuki K.-i.T."/>
            <person name="Hayashi T."/>
            <person name="Toyoda A."/>
            <person name="Oliveira C."/>
            <person name="Osipova E."/>
            <person name="Leigh N.D."/>
            <person name="Simon A."/>
            <person name="Yun M.H."/>
        </authorList>
    </citation>
    <scope>NUCLEOTIDE SEQUENCE</scope>
    <source>
        <strain evidence="1">20211129_DDA</strain>
        <tissue evidence="1">Liver</tissue>
    </source>
</reference>
<keyword evidence="2" id="KW-1185">Reference proteome</keyword>
<evidence type="ECO:0000313" key="2">
    <source>
        <dbReference type="Proteomes" id="UP001066276"/>
    </source>
</evidence>
<dbReference type="EMBL" id="JANPWB010000005">
    <property type="protein sequence ID" value="KAJ1185661.1"/>
    <property type="molecule type" value="Genomic_DNA"/>
</dbReference>
<name>A0AAV7UAV6_PLEWA</name>
<comment type="caution">
    <text evidence="1">The sequence shown here is derived from an EMBL/GenBank/DDBJ whole genome shotgun (WGS) entry which is preliminary data.</text>
</comment>
<sequence length="168" mass="18872">MLSTIQHSTYKGSITLHKVKHSYEAGQISVINGWMYAQVENTAFYLDREMLREKGCLHALYVVKMAEAGKVAEAAPQDKYGCGNMAWAPWRSAMAWAPQLSKLHGFRQCDVIGISTLTDAWDTDGVVPFDYLSMKYEMTPIEVLPIETCAEGEDRTRQGCYADLTYGE</sequence>
<dbReference type="AlphaFoldDB" id="A0AAV7UAV6"/>
<dbReference type="Proteomes" id="UP001066276">
    <property type="component" value="Chromosome 3_1"/>
</dbReference>
<protein>
    <submittedName>
        <fullName evidence="1">Uncharacterized protein</fullName>
    </submittedName>
</protein>
<gene>
    <name evidence="1" type="ORF">NDU88_002451</name>
</gene>